<protein>
    <submittedName>
        <fullName evidence="7">RagB/SusD family nutrient uptake outer membrane protein</fullName>
    </submittedName>
</protein>
<gene>
    <name evidence="7" type="ORF">KTO63_25575</name>
</gene>
<dbReference type="AlphaFoldDB" id="A0A9E2SFY3"/>
<organism evidence="7 8">
    <name type="scientific">Pinibacter aurantiacus</name>
    <dbReference type="NCBI Taxonomy" id="2851599"/>
    <lineage>
        <taxon>Bacteria</taxon>
        <taxon>Pseudomonadati</taxon>
        <taxon>Bacteroidota</taxon>
        <taxon>Chitinophagia</taxon>
        <taxon>Chitinophagales</taxon>
        <taxon>Chitinophagaceae</taxon>
        <taxon>Pinibacter</taxon>
    </lineage>
</organism>
<feature type="domain" description="SusD-like N-terminal" evidence="6">
    <location>
        <begin position="95"/>
        <end position="229"/>
    </location>
</feature>
<accession>A0A9E2SFY3</accession>
<evidence type="ECO:0000259" key="6">
    <source>
        <dbReference type="Pfam" id="PF14322"/>
    </source>
</evidence>
<dbReference type="GO" id="GO:0009279">
    <property type="term" value="C:cell outer membrane"/>
    <property type="evidence" value="ECO:0007669"/>
    <property type="project" value="UniProtKB-SubCell"/>
</dbReference>
<dbReference type="InterPro" id="IPR033985">
    <property type="entry name" value="SusD-like_N"/>
</dbReference>
<evidence type="ECO:0000313" key="8">
    <source>
        <dbReference type="Proteomes" id="UP000812270"/>
    </source>
</evidence>
<keyword evidence="2" id="KW-0732">Signal</keyword>
<feature type="domain" description="RagB/SusD" evidence="5">
    <location>
        <begin position="326"/>
        <end position="544"/>
    </location>
</feature>
<evidence type="ECO:0000259" key="5">
    <source>
        <dbReference type="Pfam" id="PF07980"/>
    </source>
</evidence>
<dbReference type="Pfam" id="PF14322">
    <property type="entry name" value="SusD-like_3"/>
    <property type="match status" value="1"/>
</dbReference>
<keyword evidence="8" id="KW-1185">Reference proteome</keyword>
<reference evidence="7" key="1">
    <citation type="submission" date="2021-06" db="EMBL/GenBank/DDBJ databases">
        <authorList>
            <person name="Huq M.A."/>
        </authorList>
    </citation>
    <scope>NUCLEOTIDE SEQUENCE</scope>
    <source>
        <strain evidence="7">MAH-26</strain>
    </source>
</reference>
<keyword evidence="3" id="KW-0472">Membrane</keyword>
<dbReference type="EMBL" id="JAHSPG010000018">
    <property type="protein sequence ID" value="MBV4360560.1"/>
    <property type="molecule type" value="Genomic_DNA"/>
</dbReference>
<proteinExistence type="predicted"/>
<dbReference type="Pfam" id="PF07980">
    <property type="entry name" value="SusD_RagB"/>
    <property type="match status" value="1"/>
</dbReference>
<name>A0A9E2SFY3_9BACT</name>
<evidence type="ECO:0000256" key="4">
    <source>
        <dbReference type="ARBA" id="ARBA00023237"/>
    </source>
</evidence>
<comment type="caution">
    <text evidence="7">The sequence shown here is derived from an EMBL/GenBank/DDBJ whole genome shotgun (WGS) entry which is preliminary data.</text>
</comment>
<evidence type="ECO:0000313" key="7">
    <source>
        <dbReference type="EMBL" id="MBV4360560.1"/>
    </source>
</evidence>
<dbReference type="RefSeq" id="WP_217795054.1">
    <property type="nucleotide sequence ID" value="NZ_JAHSPG010000018.1"/>
</dbReference>
<keyword evidence="4" id="KW-0998">Cell outer membrane</keyword>
<comment type="subcellular location">
    <subcellularLocation>
        <location evidence="1">Cell outer membrane</location>
    </subcellularLocation>
</comment>
<dbReference type="Proteomes" id="UP000812270">
    <property type="component" value="Unassembled WGS sequence"/>
</dbReference>
<evidence type="ECO:0000256" key="2">
    <source>
        <dbReference type="ARBA" id="ARBA00022729"/>
    </source>
</evidence>
<evidence type="ECO:0000256" key="1">
    <source>
        <dbReference type="ARBA" id="ARBA00004442"/>
    </source>
</evidence>
<sequence>MKLNRILTIIFAGSVTIATNTGCTKLKDTSGNVIIASQFNPTEADIPSLTGAAYTYSRQILLFWDGTWRAQELSGDQELIPARPNGWVDGGVYKRIHQHAWTPDEGIVVNGWSRTYSGITTCNRIIYQVENNLIPIKDSSVKNSTLAEMKVLRAFYYSILCDLYGNVPIVTKFDLPAGYLPAQNTRKEVHDFIVKEISDNISLLSSDNNAATYGTFNKWAAHTLLAKMYQNAEVYTGAAAWDKCITECDAVINSGAGYALEPDQKNVFVTENQNSKEIIFGLAIDSKYTTEWNAFDLHMQSLEPENQKTFSLLSAPWGGMSAIPQFISSFDASDSRLKNNWIKGQQYGADGSMLLCGLGSYSGKPLNYLNEVPNIDASEEVHGYRLGKFQIASGTTNILDNDFPWFRYADILMMKAECLLRTGHQDDAAVLVTQVRQRAFKDNPSKATVTGADLLKGSNYDYGLRSTLNTTEEGGADIKYGRMLDELAWEFDQEGRRRQDLIRFGVFTTKSWFDHSKSNANKTLLPIPRTEISKNSNLKQNPGYE</sequence>
<dbReference type="InterPro" id="IPR012944">
    <property type="entry name" value="SusD_RagB_dom"/>
</dbReference>
<evidence type="ECO:0000256" key="3">
    <source>
        <dbReference type="ARBA" id="ARBA00023136"/>
    </source>
</evidence>